<dbReference type="RefSeq" id="WP_379891913.1">
    <property type="nucleotide sequence ID" value="NZ_CBCSCT010000003.1"/>
</dbReference>
<dbReference type="InterPro" id="IPR036388">
    <property type="entry name" value="WH-like_DNA-bd_sf"/>
</dbReference>
<dbReference type="Proteomes" id="UP001596250">
    <property type="component" value="Unassembled WGS sequence"/>
</dbReference>
<dbReference type="Gene3D" id="1.10.10.10">
    <property type="entry name" value="Winged helix-like DNA-binding domain superfamily/Winged helix DNA-binding domain"/>
    <property type="match status" value="1"/>
</dbReference>
<dbReference type="InterPro" id="IPR004027">
    <property type="entry name" value="SEC_C_motif"/>
</dbReference>
<dbReference type="Gene3D" id="3.10.450.50">
    <property type="match status" value="1"/>
</dbReference>
<dbReference type="CDD" id="cd00043">
    <property type="entry name" value="CYCLIN_SF"/>
    <property type="match status" value="1"/>
</dbReference>
<sequence>MKKIGRNQPCPCGSGKKYKKCCLEKDQAKLYNRPAAIAQAEEASVSAVTSKPVSDLDMLLEPAHWENESYREVAQLLVNELSDRYSSEFAEKSVRLWSDFSEKTQPQVRKVQVYAAAIEYYIATNMEGQSLTQSELADRYGVSSGTISQKVKALNDFSEQHQAVS</sequence>
<comment type="caution">
    <text evidence="2">The sequence shown here is derived from an EMBL/GenBank/DDBJ whole genome shotgun (WGS) entry which is preliminary data.</text>
</comment>
<keyword evidence="3" id="KW-1185">Reference proteome</keyword>
<organism evidence="2 3">
    <name type="scientific">Marinicrinis lubricantis</name>
    <dbReference type="NCBI Taxonomy" id="2086470"/>
    <lineage>
        <taxon>Bacteria</taxon>
        <taxon>Bacillati</taxon>
        <taxon>Bacillota</taxon>
        <taxon>Bacilli</taxon>
        <taxon>Bacillales</taxon>
        <taxon>Paenibacillaceae</taxon>
    </lineage>
</organism>
<evidence type="ECO:0000259" key="1">
    <source>
        <dbReference type="Pfam" id="PF05225"/>
    </source>
</evidence>
<protein>
    <submittedName>
        <fullName evidence="2">SEC-C metal-binding domain-containing protein</fullName>
    </submittedName>
</protein>
<name>A0ABW1IJM9_9BACL</name>
<feature type="domain" description="HTH psq-type" evidence="1">
    <location>
        <begin position="115"/>
        <end position="152"/>
    </location>
</feature>
<dbReference type="Pfam" id="PF02810">
    <property type="entry name" value="SEC-C"/>
    <property type="match status" value="1"/>
</dbReference>
<reference evidence="3" key="1">
    <citation type="journal article" date="2019" name="Int. J. Syst. Evol. Microbiol.">
        <title>The Global Catalogue of Microorganisms (GCM) 10K type strain sequencing project: providing services to taxonomists for standard genome sequencing and annotation.</title>
        <authorList>
            <consortium name="The Broad Institute Genomics Platform"/>
            <consortium name="The Broad Institute Genome Sequencing Center for Infectious Disease"/>
            <person name="Wu L."/>
            <person name="Ma J."/>
        </authorList>
    </citation>
    <scope>NUCLEOTIDE SEQUENCE [LARGE SCALE GENOMIC DNA]</scope>
    <source>
        <strain evidence="3">CCM 8749</strain>
    </source>
</reference>
<dbReference type="InterPro" id="IPR036915">
    <property type="entry name" value="Cyclin-like_sf"/>
</dbReference>
<evidence type="ECO:0000313" key="3">
    <source>
        <dbReference type="Proteomes" id="UP001596250"/>
    </source>
</evidence>
<dbReference type="Pfam" id="PF05225">
    <property type="entry name" value="HTH_psq"/>
    <property type="match status" value="1"/>
</dbReference>
<dbReference type="InterPro" id="IPR007889">
    <property type="entry name" value="HTH_Psq"/>
</dbReference>
<dbReference type="EMBL" id="JBHSQV010000010">
    <property type="protein sequence ID" value="MFC5985258.1"/>
    <property type="molecule type" value="Genomic_DNA"/>
</dbReference>
<accession>A0ABW1IJM9</accession>
<proteinExistence type="predicted"/>
<dbReference type="SUPFAM" id="SSF103642">
    <property type="entry name" value="Sec-C motif"/>
    <property type="match status" value="1"/>
</dbReference>
<evidence type="ECO:0000313" key="2">
    <source>
        <dbReference type="EMBL" id="MFC5985258.1"/>
    </source>
</evidence>
<dbReference type="SUPFAM" id="SSF47954">
    <property type="entry name" value="Cyclin-like"/>
    <property type="match status" value="1"/>
</dbReference>
<gene>
    <name evidence="2" type="ORF">ACFPXP_02065</name>
</gene>